<evidence type="ECO:0000313" key="2">
    <source>
        <dbReference type="Proteomes" id="UP001230317"/>
    </source>
</evidence>
<dbReference type="EMBL" id="JASNVU010000001">
    <property type="protein sequence ID" value="MDK4334026.1"/>
    <property type="molecule type" value="Genomic_DNA"/>
</dbReference>
<organism evidence="1 2">
    <name type="scientific">Corynebacterium accolens</name>
    <dbReference type="NCBI Taxonomy" id="38284"/>
    <lineage>
        <taxon>Bacteria</taxon>
        <taxon>Bacillati</taxon>
        <taxon>Actinomycetota</taxon>
        <taxon>Actinomycetes</taxon>
        <taxon>Mycobacteriales</taxon>
        <taxon>Corynebacteriaceae</taxon>
        <taxon>Corynebacterium</taxon>
    </lineage>
</organism>
<accession>A0AAP4F7T3</accession>
<name>A0AAP4F7T3_9CORY</name>
<gene>
    <name evidence="1" type="ORF">QPX58_01135</name>
</gene>
<protein>
    <submittedName>
        <fullName evidence="1">Uncharacterized protein</fullName>
    </submittedName>
</protein>
<reference evidence="1" key="1">
    <citation type="submission" date="2023-05" db="EMBL/GenBank/DDBJ databases">
        <title>Metabolic capabilities are highly conserved among human nasal-associated Corynebacterium species in pangenomic analyses.</title>
        <authorList>
            <person name="Tran T.H."/>
            <person name="Roberts A.Q."/>
            <person name="Escapa I.F."/>
            <person name="Gao W."/>
            <person name="Conlan S."/>
            <person name="Kong H."/>
            <person name="Segre J.A."/>
            <person name="Kelly M.S."/>
            <person name="Lemon K.P."/>
        </authorList>
    </citation>
    <scope>NUCLEOTIDE SEQUENCE</scope>
    <source>
        <strain evidence="1">KPL2618</strain>
    </source>
</reference>
<dbReference type="RefSeq" id="WP_284641519.1">
    <property type="nucleotide sequence ID" value="NZ_JASNVU010000001.1"/>
</dbReference>
<sequence length="99" mass="11039">MAMQKITVDVEMIDGTEHNDVRVILADMIRYSDVAQRHKWPELEKDPIRAGAFMGYAAMTRLGLYESTRGFDEFVNDVAMVSADFGDAVDPIGRETPAA</sequence>
<proteinExistence type="predicted"/>
<comment type="caution">
    <text evidence="1">The sequence shown here is derived from an EMBL/GenBank/DDBJ whole genome shotgun (WGS) entry which is preliminary data.</text>
</comment>
<dbReference type="AlphaFoldDB" id="A0AAP4F7T3"/>
<evidence type="ECO:0000313" key="1">
    <source>
        <dbReference type="EMBL" id="MDK4334026.1"/>
    </source>
</evidence>
<dbReference type="Proteomes" id="UP001230317">
    <property type="component" value="Unassembled WGS sequence"/>
</dbReference>